<name>A0A7X0EWG5_9ACTN</name>
<proteinExistence type="predicted"/>
<organism evidence="1 2">
    <name type="scientific">Nonomuraea muscovyensis</name>
    <dbReference type="NCBI Taxonomy" id="1124761"/>
    <lineage>
        <taxon>Bacteria</taxon>
        <taxon>Bacillati</taxon>
        <taxon>Actinomycetota</taxon>
        <taxon>Actinomycetes</taxon>
        <taxon>Streptosporangiales</taxon>
        <taxon>Streptosporangiaceae</taxon>
        <taxon>Nonomuraea</taxon>
    </lineage>
</organism>
<dbReference type="AlphaFoldDB" id="A0A7X0EWG5"/>
<reference evidence="1 2" key="1">
    <citation type="submission" date="2020-08" db="EMBL/GenBank/DDBJ databases">
        <title>Sequencing the genomes of 1000 actinobacteria strains.</title>
        <authorList>
            <person name="Klenk H.-P."/>
        </authorList>
    </citation>
    <scope>NUCLEOTIDE SEQUENCE [LARGE SCALE GENOMIC DNA]</scope>
    <source>
        <strain evidence="1 2">DSM 45913</strain>
    </source>
</reference>
<dbReference type="Proteomes" id="UP000583800">
    <property type="component" value="Unassembled WGS sequence"/>
</dbReference>
<protein>
    <submittedName>
        <fullName evidence="1">Uncharacterized protein</fullName>
    </submittedName>
</protein>
<comment type="caution">
    <text evidence="1">The sequence shown here is derived from an EMBL/GenBank/DDBJ whole genome shotgun (WGS) entry which is preliminary data.</text>
</comment>
<evidence type="ECO:0000313" key="1">
    <source>
        <dbReference type="EMBL" id="MBB6343775.1"/>
    </source>
</evidence>
<dbReference type="EMBL" id="JACHJB010000001">
    <property type="protein sequence ID" value="MBB6343775.1"/>
    <property type="molecule type" value="Genomic_DNA"/>
</dbReference>
<sequence length="262" mass="29306">MPENSLPCPDLFHGAAQSAYTLPDELLKLRDVHAEILAEPWPVPPRSSWQLTQELAVATVDALHAGQPLPDPAQIEQARAQERIREDTIELLGLAQEIAARRVAACIREHANQIIAGHLAPALDKTWAAIREAVTTLHKHGDTEPRRLLSAPAKVRKASDDLDQLAETYLAIRAGRAALWNQGIRCPEDPNNRYAYLRNHDELHPSRMAMARPPWHGLNIRQTLIYFADHNAEVWMPTPDEQARVVAEVIANRNTPYKAVGF</sequence>
<evidence type="ECO:0000313" key="2">
    <source>
        <dbReference type="Proteomes" id="UP000583800"/>
    </source>
</evidence>
<dbReference type="RefSeq" id="WP_185081999.1">
    <property type="nucleotide sequence ID" value="NZ_JACHJB010000001.1"/>
</dbReference>
<keyword evidence="2" id="KW-1185">Reference proteome</keyword>
<accession>A0A7X0EWG5</accession>
<gene>
    <name evidence="1" type="ORF">FHU36_000284</name>
</gene>